<dbReference type="Proteomes" id="UP000261212">
    <property type="component" value="Unassembled WGS sequence"/>
</dbReference>
<evidence type="ECO:0000313" key="2">
    <source>
        <dbReference type="Proteomes" id="UP000261212"/>
    </source>
</evidence>
<name>A0A3E3E1L6_9FIRM</name>
<organism evidence="1 2">
    <name type="scientific">Anaerofustis stercorihominis</name>
    <dbReference type="NCBI Taxonomy" id="214853"/>
    <lineage>
        <taxon>Bacteria</taxon>
        <taxon>Bacillati</taxon>
        <taxon>Bacillota</taxon>
        <taxon>Clostridia</taxon>
        <taxon>Eubacteriales</taxon>
        <taxon>Eubacteriaceae</taxon>
        <taxon>Anaerofustis</taxon>
    </lineage>
</organism>
<protein>
    <submittedName>
        <fullName evidence="1">Spore coat associated protein CotJA</fullName>
    </submittedName>
</protein>
<comment type="caution">
    <text evidence="1">The sequence shown here is derived from an EMBL/GenBank/DDBJ whole genome shotgun (WGS) entry which is preliminary data.</text>
</comment>
<dbReference type="RefSeq" id="WP_117531647.1">
    <property type="nucleotide sequence ID" value="NZ_QUSM01000002.1"/>
</dbReference>
<dbReference type="AlphaFoldDB" id="A0A3E3E1L6"/>
<evidence type="ECO:0000313" key="1">
    <source>
        <dbReference type="EMBL" id="RGD75451.1"/>
    </source>
</evidence>
<dbReference type="EMBL" id="QUSM01000002">
    <property type="protein sequence ID" value="RGD75451.1"/>
    <property type="molecule type" value="Genomic_DNA"/>
</dbReference>
<proteinExistence type="predicted"/>
<dbReference type="Pfam" id="PF11007">
    <property type="entry name" value="CotJA"/>
    <property type="match status" value="1"/>
</dbReference>
<reference evidence="1 2" key="1">
    <citation type="submission" date="2018-08" db="EMBL/GenBank/DDBJ databases">
        <title>A genome reference for cultivated species of the human gut microbiota.</title>
        <authorList>
            <person name="Zou Y."/>
            <person name="Xue W."/>
            <person name="Luo G."/>
        </authorList>
    </citation>
    <scope>NUCLEOTIDE SEQUENCE [LARGE SCALE GENOMIC DNA]</scope>
    <source>
        <strain evidence="1 2">AM25-6</strain>
    </source>
</reference>
<gene>
    <name evidence="1" type="ORF">DW687_03760</name>
</gene>
<dbReference type="InterPro" id="IPR020256">
    <property type="entry name" value="Spore_coat_CotJA"/>
</dbReference>
<accession>A0A3E3E1L6</accession>
<sequence>MANNYKPLVPYMPLVPKVANAYVPFQMNTDMYSAEEGLMRHGTMFEALYSPFKGNVKGSDVICK</sequence>